<protein>
    <submittedName>
        <fullName evidence="7">Beta-xylosidase</fullName>
    </submittedName>
</protein>
<comment type="caution">
    <text evidence="7">The sequence shown here is derived from an EMBL/GenBank/DDBJ whole genome shotgun (WGS) entry which is preliminary data.</text>
</comment>
<dbReference type="InterPro" id="IPR050727">
    <property type="entry name" value="GH43_arabinanases"/>
</dbReference>
<gene>
    <name evidence="7" type="ORF">GCM10011577_19550</name>
</gene>
<evidence type="ECO:0000256" key="5">
    <source>
        <dbReference type="RuleBase" id="RU361187"/>
    </source>
</evidence>
<feature type="region of interest" description="Disordered" evidence="6">
    <location>
        <begin position="1"/>
        <end position="34"/>
    </location>
</feature>
<evidence type="ECO:0000256" key="1">
    <source>
        <dbReference type="ARBA" id="ARBA00004834"/>
    </source>
</evidence>
<accession>A0ABQ1XKX5</accession>
<keyword evidence="3 5" id="KW-0378">Hydrolase</keyword>
<name>A0ABQ1XKX5_9MICC</name>
<organism evidence="7 8">
    <name type="scientific">Pseudarthrobacter polychromogenes</name>
    <dbReference type="NCBI Taxonomy" id="1676"/>
    <lineage>
        <taxon>Bacteria</taxon>
        <taxon>Bacillati</taxon>
        <taxon>Actinomycetota</taxon>
        <taxon>Actinomycetes</taxon>
        <taxon>Micrococcales</taxon>
        <taxon>Micrococcaceae</taxon>
        <taxon>Pseudarthrobacter</taxon>
    </lineage>
</organism>
<evidence type="ECO:0000256" key="6">
    <source>
        <dbReference type="SAM" id="MobiDB-lite"/>
    </source>
</evidence>
<sequence length="452" mass="48273">MAVDTNTDTAAELLPLPAGAGQEPSSWGARHAHDPTVVRDDDGTYYMFSTDAVANTKDIPSGVHVRTSADLVRWTYLGTALGGVPEAAAAWSGAQGLWAPEVVRWPTGEWHMYYSASTFGSNTSAIGLAVAASPKGPWEDRGLVVATREGEHSQNAIDAAVAFDAGGRPWLTYGSFFSGIYILPLDPSSGLPRVDGDLGSVIARRPRSVEGAVEGAFILPSPHDGRYILFTSYDSLFSTYNVRVAVADHITGPYRDFRGLEMTDLDASPAAVGTKVLGSYQFDGGTAWLAPGHNSVLTQKGPDGAAEHFMVHHVRFGADSSQHVVQLRRLFFTAGGWPAISPQPFAGLRSEAVPVPAEVAGTWQVLRFDPESTDVVPAARMDVECGDLRPAHFRGHPLTVRLRPTGPGCEPGTEIDAVVFSSWDWSRSSPALSFSGIDQRGVAWSGTREGLL</sequence>
<dbReference type="SUPFAM" id="SSF75005">
    <property type="entry name" value="Arabinanase/levansucrase/invertase"/>
    <property type="match status" value="1"/>
</dbReference>
<dbReference type="RefSeq" id="WP_229666395.1">
    <property type="nucleotide sequence ID" value="NZ_BAAAWV010000001.1"/>
</dbReference>
<feature type="compositionally biased region" description="Low complexity" evidence="6">
    <location>
        <begin position="10"/>
        <end position="21"/>
    </location>
</feature>
<dbReference type="CDD" id="cd08998">
    <property type="entry name" value="GH43_Arb43a-like"/>
    <property type="match status" value="1"/>
</dbReference>
<evidence type="ECO:0000313" key="7">
    <source>
        <dbReference type="EMBL" id="GGG96448.1"/>
    </source>
</evidence>
<keyword evidence="8" id="KW-1185">Reference proteome</keyword>
<dbReference type="PANTHER" id="PTHR43301">
    <property type="entry name" value="ARABINAN ENDO-1,5-ALPHA-L-ARABINOSIDASE"/>
    <property type="match status" value="1"/>
</dbReference>
<dbReference type="EMBL" id="BMKU01000005">
    <property type="protein sequence ID" value="GGG96448.1"/>
    <property type="molecule type" value="Genomic_DNA"/>
</dbReference>
<dbReference type="Gene3D" id="2.115.10.20">
    <property type="entry name" value="Glycosyl hydrolase domain, family 43"/>
    <property type="match status" value="1"/>
</dbReference>
<dbReference type="InterPro" id="IPR023296">
    <property type="entry name" value="Glyco_hydro_beta-prop_sf"/>
</dbReference>
<keyword evidence="4 5" id="KW-0326">Glycosidase</keyword>
<evidence type="ECO:0000256" key="3">
    <source>
        <dbReference type="ARBA" id="ARBA00022801"/>
    </source>
</evidence>
<evidence type="ECO:0000313" key="8">
    <source>
        <dbReference type="Proteomes" id="UP000596938"/>
    </source>
</evidence>
<dbReference type="Proteomes" id="UP000596938">
    <property type="component" value="Unassembled WGS sequence"/>
</dbReference>
<comment type="similarity">
    <text evidence="2 5">Belongs to the glycosyl hydrolase 43 family.</text>
</comment>
<dbReference type="Pfam" id="PF04616">
    <property type="entry name" value="Glyco_hydro_43"/>
    <property type="match status" value="1"/>
</dbReference>
<dbReference type="InterPro" id="IPR006710">
    <property type="entry name" value="Glyco_hydro_43"/>
</dbReference>
<evidence type="ECO:0000256" key="4">
    <source>
        <dbReference type="ARBA" id="ARBA00023295"/>
    </source>
</evidence>
<reference evidence="8" key="1">
    <citation type="journal article" date="2019" name="Int. J. Syst. Evol. Microbiol.">
        <title>The Global Catalogue of Microorganisms (GCM) 10K type strain sequencing project: providing services to taxonomists for standard genome sequencing and annotation.</title>
        <authorList>
            <consortium name="The Broad Institute Genomics Platform"/>
            <consortium name="The Broad Institute Genome Sequencing Center for Infectious Disease"/>
            <person name="Wu L."/>
            <person name="Ma J."/>
        </authorList>
    </citation>
    <scope>NUCLEOTIDE SEQUENCE [LARGE SCALE GENOMIC DNA]</scope>
    <source>
        <strain evidence="8">CGMCC 1.1927</strain>
    </source>
</reference>
<proteinExistence type="inferred from homology"/>
<dbReference type="PANTHER" id="PTHR43301:SF3">
    <property type="entry name" value="ARABINAN ENDO-1,5-ALPHA-L-ARABINOSIDASE A-RELATED"/>
    <property type="match status" value="1"/>
</dbReference>
<evidence type="ECO:0000256" key="2">
    <source>
        <dbReference type="ARBA" id="ARBA00009865"/>
    </source>
</evidence>
<comment type="pathway">
    <text evidence="1">Glycan metabolism; L-arabinan degradation.</text>
</comment>